<gene>
    <name evidence="1" type="ORF">LCGC14_3109410</name>
</gene>
<reference evidence="1" key="1">
    <citation type="journal article" date="2015" name="Nature">
        <title>Complex archaea that bridge the gap between prokaryotes and eukaryotes.</title>
        <authorList>
            <person name="Spang A."/>
            <person name="Saw J.H."/>
            <person name="Jorgensen S.L."/>
            <person name="Zaremba-Niedzwiedzka K."/>
            <person name="Martijn J."/>
            <person name="Lind A.E."/>
            <person name="van Eijk R."/>
            <person name="Schleper C."/>
            <person name="Guy L."/>
            <person name="Ettema T.J."/>
        </authorList>
    </citation>
    <scope>NUCLEOTIDE SEQUENCE</scope>
</reference>
<name>A0A0F8W5L2_9ZZZZ</name>
<comment type="caution">
    <text evidence="1">The sequence shown here is derived from an EMBL/GenBank/DDBJ whole genome shotgun (WGS) entry which is preliminary data.</text>
</comment>
<proteinExistence type="predicted"/>
<evidence type="ECO:0000313" key="1">
    <source>
        <dbReference type="EMBL" id="KKK51992.1"/>
    </source>
</evidence>
<dbReference type="EMBL" id="LAZR01067240">
    <property type="protein sequence ID" value="KKK51992.1"/>
    <property type="molecule type" value="Genomic_DNA"/>
</dbReference>
<accession>A0A0F8W5L2</accession>
<organism evidence="1">
    <name type="scientific">marine sediment metagenome</name>
    <dbReference type="NCBI Taxonomy" id="412755"/>
    <lineage>
        <taxon>unclassified sequences</taxon>
        <taxon>metagenomes</taxon>
        <taxon>ecological metagenomes</taxon>
    </lineage>
</organism>
<sequence>MAVIENFEDLHDVAGVDEAKEKKATEFPTAPTGHYNAQIAKVTRIEGDDGRWDEGLEYVRLGAPLVVAGEEEGTQRTLGYANFNVAWKEYTEQDEAKKSYGKPLPMCNMYHMLTKALRELEAITVESTVAEVFQAVIDNPIRLSVTRNYLTPEGWRTIGGNSPAGRELEYIKEGYDCRNFINRIMTYKEDE</sequence>
<dbReference type="AlphaFoldDB" id="A0A0F8W5L2"/>
<protein>
    <submittedName>
        <fullName evidence="1">Uncharacterized protein</fullName>
    </submittedName>
</protein>